<keyword evidence="7" id="KW-1185">Reference proteome</keyword>
<dbReference type="EMBL" id="JBHRZV010000050">
    <property type="protein sequence ID" value="MFC3928577.1"/>
    <property type="molecule type" value="Genomic_DNA"/>
</dbReference>
<evidence type="ECO:0000259" key="5">
    <source>
        <dbReference type="PROSITE" id="PS51782"/>
    </source>
</evidence>
<sequence length="217" mass="23214">MDKNKVILGQSLALAALATAGLTLSSEAKADSYTIAYGDSFYSIAQAYGIDAYELAANNGMGIYDLILPGQTLEVPQGSLSAEVTTEQTVTTTVASENGYYLEGYDYEQGINYPVGQCTWGVQKLASWVGNFWGNASDWASNAQAAGFAVGQTPTIGSIIVWNDGSYGHVAYVTAIADNGQIQVLEANYNGKQWIDNYRGWFTPSSSEGIISYIYAP</sequence>
<dbReference type="PRINTS" id="PR01852">
    <property type="entry name" value="SIBAPROTEIN"/>
</dbReference>
<evidence type="ECO:0000259" key="4">
    <source>
        <dbReference type="PROSITE" id="PS50911"/>
    </source>
</evidence>
<dbReference type="Gene3D" id="3.90.1720.10">
    <property type="entry name" value="endopeptidase domain like (from Nostoc punctiforme)"/>
    <property type="match status" value="1"/>
</dbReference>
<dbReference type="Gene3D" id="3.10.350.10">
    <property type="entry name" value="LysM domain"/>
    <property type="match status" value="1"/>
</dbReference>
<dbReference type="InterPro" id="IPR018392">
    <property type="entry name" value="LysM"/>
</dbReference>
<keyword evidence="2" id="KW-0378">Hydrolase</keyword>
<organism evidence="6 7">
    <name type="scientific">Streptococcus caprae</name>
    <dbReference type="NCBI Taxonomy" id="1640501"/>
    <lineage>
        <taxon>Bacteria</taxon>
        <taxon>Bacillati</taxon>
        <taxon>Bacillota</taxon>
        <taxon>Bacilli</taxon>
        <taxon>Lactobacillales</taxon>
        <taxon>Streptococcaceae</taxon>
        <taxon>Streptococcus</taxon>
    </lineage>
</organism>
<feature type="domain" description="Peptidase C51" evidence="4">
    <location>
        <begin position="93"/>
        <end position="215"/>
    </location>
</feature>
<dbReference type="InterPro" id="IPR007921">
    <property type="entry name" value="CHAP_dom"/>
</dbReference>
<dbReference type="PROSITE" id="PS51782">
    <property type="entry name" value="LYSM"/>
    <property type="match status" value="1"/>
</dbReference>
<dbReference type="InterPro" id="IPR038765">
    <property type="entry name" value="Papain-like_cys_pep_sf"/>
</dbReference>
<evidence type="ECO:0000256" key="2">
    <source>
        <dbReference type="ARBA" id="ARBA00022801"/>
    </source>
</evidence>
<evidence type="ECO:0000256" key="3">
    <source>
        <dbReference type="SAM" id="SignalP"/>
    </source>
</evidence>
<feature type="domain" description="LysM" evidence="5">
    <location>
        <begin position="31"/>
        <end position="75"/>
    </location>
</feature>
<feature type="signal peptide" evidence="3">
    <location>
        <begin position="1"/>
        <end position="30"/>
    </location>
</feature>
<dbReference type="InterPro" id="IPR036779">
    <property type="entry name" value="LysM_dom_sf"/>
</dbReference>
<feature type="chain" id="PRO_5045613120" evidence="3">
    <location>
        <begin position="31"/>
        <end position="217"/>
    </location>
</feature>
<dbReference type="SMART" id="SM00257">
    <property type="entry name" value="LysM"/>
    <property type="match status" value="1"/>
</dbReference>
<dbReference type="InterPro" id="IPR009148">
    <property type="entry name" value="PcsB-like"/>
</dbReference>
<comment type="caution">
    <text evidence="6">The sequence shown here is derived from an EMBL/GenBank/DDBJ whole genome shotgun (WGS) entry which is preliminary data.</text>
</comment>
<protein>
    <submittedName>
        <fullName evidence="6">CHAP domain-containing protein</fullName>
    </submittedName>
</protein>
<gene>
    <name evidence="6" type="ORF">ACFORF_08385</name>
</gene>
<proteinExistence type="predicted"/>
<evidence type="ECO:0000313" key="6">
    <source>
        <dbReference type="EMBL" id="MFC3928577.1"/>
    </source>
</evidence>
<dbReference type="SUPFAM" id="SSF54106">
    <property type="entry name" value="LysM domain"/>
    <property type="match status" value="1"/>
</dbReference>
<evidence type="ECO:0000256" key="1">
    <source>
        <dbReference type="ARBA" id="ARBA00022729"/>
    </source>
</evidence>
<keyword evidence="1 3" id="KW-0732">Signal</keyword>
<accession>A0ABV8CWY1</accession>
<dbReference type="SUPFAM" id="SSF54001">
    <property type="entry name" value="Cysteine proteinases"/>
    <property type="match status" value="1"/>
</dbReference>
<evidence type="ECO:0000313" key="7">
    <source>
        <dbReference type="Proteomes" id="UP001595807"/>
    </source>
</evidence>
<dbReference type="Pfam" id="PF01476">
    <property type="entry name" value="LysM"/>
    <property type="match status" value="1"/>
</dbReference>
<reference evidence="7" key="1">
    <citation type="journal article" date="2019" name="Int. J. Syst. Evol. Microbiol.">
        <title>The Global Catalogue of Microorganisms (GCM) 10K type strain sequencing project: providing services to taxonomists for standard genome sequencing and annotation.</title>
        <authorList>
            <consortium name="The Broad Institute Genomics Platform"/>
            <consortium name="The Broad Institute Genome Sequencing Center for Infectious Disease"/>
            <person name="Wu L."/>
            <person name="Ma J."/>
        </authorList>
    </citation>
    <scope>NUCLEOTIDE SEQUENCE [LARGE SCALE GENOMIC DNA]</scope>
    <source>
        <strain evidence="7">CCUG 67170</strain>
    </source>
</reference>
<dbReference type="PROSITE" id="PS50911">
    <property type="entry name" value="CHAP"/>
    <property type="match status" value="1"/>
</dbReference>
<dbReference type="CDD" id="cd00118">
    <property type="entry name" value="LysM"/>
    <property type="match status" value="1"/>
</dbReference>
<dbReference type="RefSeq" id="WP_380427262.1">
    <property type="nucleotide sequence ID" value="NZ_JBHRZV010000050.1"/>
</dbReference>
<dbReference type="Proteomes" id="UP001595807">
    <property type="component" value="Unassembled WGS sequence"/>
</dbReference>
<name>A0ABV8CWY1_9STRE</name>
<dbReference type="Pfam" id="PF05257">
    <property type="entry name" value="CHAP"/>
    <property type="match status" value="1"/>
</dbReference>